<evidence type="ECO:0000256" key="1">
    <source>
        <dbReference type="ARBA" id="ARBA00022448"/>
    </source>
</evidence>
<name>A0A4U5MFI7_STECR</name>
<dbReference type="PANTHER" id="PTHR10219">
    <property type="entry name" value="GLYCOLIPID TRANSFER PROTEIN-RELATED"/>
    <property type="match status" value="1"/>
</dbReference>
<evidence type="ECO:0000259" key="2">
    <source>
        <dbReference type="Pfam" id="PF08718"/>
    </source>
</evidence>
<dbReference type="GO" id="GO:1902387">
    <property type="term" value="F:ceramide 1-phosphate binding"/>
    <property type="evidence" value="ECO:0007669"/>
    <property type="project" value="TreeGrafter"/>
</dbReference>
<protein>
    <recommendedName>
        <fullName evidence="2">Glycolipid transfer protein domain-containing protein</fullName>
    </recommendedName>
</protein>
<dbReference type="Gene3D" id="1.10.3520.10">
    <property type="entry name" value="Glycolipid transfer protein"/>
    <property type="match status" value="1"/>
</dbReference>
<evidence type="ECO:0000313" key="4">
    <source>
        <dbReference type="Proteomes" id="UP000298663"/>
    </source>
</evidence>
<reference evidence="3 4" key="1">
    <citation type="journal article" date="2015" name="Genome Biol.">
        <title>Comparative genomics of Steinernema reveals deeply conserved gene regulatory networks.</title>
        <authorList>
            <person name="Dillman A.R."/>
            <person name="Macchietto M."/>
            <person name="Porter C.F."/>
            <person name="Rogers A."/>
            <person name="Williams B."/>
            <person name="Antoshechkin I."/>
            <person name="Lee M.M."/>
            <person name="Goodwin Z."/>
            <person name="Lu X."/>
            <person name="Lewis E.E."/>
            <person name="Goodrich-Blair H."/>
            <person name="Stock S.P."/>
            <person name="Adams B.J."/>
            <person name="Sternberg P.W."/>
            <person name="Mortazavi A."/>
        </authorList>
    </citation>
    <scope>NUCLEOTIDE SEQUENCE [LARGE SCALE GENOMIC DNA]</scope>
    <source>
        <strain evidence="3 4">ALL</strain>
    </source>
</reference>
<dbReference type="GO" id="GO:1902388">
    <property type="term" value="F:ceramide 1-phosphate transfer activity"/>
    <property type="evidence" value="ECO:0007669"/>
    <property type="project" value="TreeGrafter"/>
</dbReference>
<organism evidence="3 4">
    <name type="scientific">Steinernema carpocapsae</name>
    <name type="common">Entomopathogenic nematode</name>
    <dbReference type="NCBI Taxonomy" id="34508"/>
    <lineage>
        <taxon>Eukaryota</taxon>
        <taxon>Metazoa</taxon>
        <taxon>Ecdysozoa</taxon>
        <taxon>Nematoda</taxon>
        <taxon>Chromadorea</taxon>
        <taxon>Rhabditida</taxon>
        <taxon>Tylenchina</taxon>
        <taxon>Panagrolaimomorpha</taxon>
        <taxon>Strongyloidoidea</taxon>
        <taxon>Steinernematidae</taxon>
        <taxon>Steinernema</taxon>
    </lineage>
</organism>
<keyword evidence="1" id="KW-0813">Transport</keyword>
<keyword evidence="4" id="KW-1185">Reference proteome</keyword>
<feature type="domain" description="Glycolipid transfer protein" evidence="2">
    <location>
        <begin position="31"/>
        <end position="178"/>
    </location>
</feature>
<dbReference type="AlphaFoldDB" id="A0A4U5MFI7"/>
<dbReference type="SUPFAM" id="SSF110004">
    <property type="entry name" value="Glycolipid transfer protein, GLTP"/>
    <property type="match status" value="1"/>
</dbReference>
<evidence type="ECO:0000313" key="3">
    <source>
        <dbReference type="EMBL" id="TKR67986.1"/>
    </source>
</evidence>
<reference evidence="3 4" key="2">
    <citation type="journal article" date="2019" name="G3 (Bethesda)">
        <title>Hybrid Assembly of the Genome of the Entomopathogenic Nematode Steinernema carpocapsae Identifies the X-Chromosome.</title>
        <authorList>
            <person name="Serra L."/>
            <person name="Macchietto M."/>
            <person name="Macias-Munoz A."/>
            <person name="McGill C.J."/>
            <person name="Rodriguez I.M."/>
            <person name="Rodriguez B."/>
            <person name="Murad R."/>
            <person name="Mortazavi A."/>
        </authorList>
    </citation>
    <scope>NUCLEOTIDE SEQUENCE [LARGE SCALE GENOMIC DNA]</scope>
    <source>
        <strain evidence="3 4">ALL</strain>
    </source>
</reference>
<proteinExistence type="predicted"/>
<dbReference type="PANTHER" id="PTHR10219:SF25">
    <property type="entry name" value="PLECKSTRIN HOMOLOGY DOMAIN-CONTAINING FAMILY A MEMBER 8"/>
    <property type="match status" value="1"/>
</dbReference>
<dbReference type="Pfam" id="PF08718">
    <property type="entry name" value="GLTP"/>
    <property type="match status" value="1"/>
</dbReference>
<dbReference type="FunFam" id="1.10.3520.10:FF:000001">
    <property type="entry name" value="Pleckstrin domain-containing family A member 8"/>
    <property type="match status" value="1"/>
</dbReference>
<dbReference type="Proteomes" id="UP000298663">
    <property type="component" value="Unassembled WGS sequence"/>
</dbReference>
<sequence length="220" mass="24753">MAVETAVAATEPETYFSHEDRMFPDLEDGKIPTEQFIRACQGIADFVGFLGTAFGPVKSDINGNVTRVRAKYESNKEAMPYLQDLVDLDLKETGGNLGNATEALLWLKRGLEFMLELLSQMVAEYRANVDHTKTENLGHIVRGAYDKSLKRHHNFVSKQLFKMVVYAVPYRKSVLKAVALGHEGLDEVCIGHIESHLDNFRLNVSTIVEYYILKGLETRA</sequence>
<dbReference type="GO" id="GO:0016020">
    <property type="term" value="C:membrane"/>
    <property type="evidence" value="ECO:0007669"/>
    <property type="project" value="TreeGrafter"/>
</dbReference>
<accession>A0A4U5MFI7</accession>
<gene>
    <name evidence="3" type="ORF">L596_024044</name>
</gene>
<dbReference type="GO" id="GO:0005829">
    <property type="term" value="C:cytosol"/>
    <property type="evidence" value="ECO:0007669"/>
    <property type="project" value="TreeGrafter"/>
</dbReference>
<dbReference type="InterPro" id="IPR014830">
    <property type="entry name" value="Glycolipid_transfer_prot_dom"/>
</dbReference>
<dbReference type="STRING" id="34508.A0A4U5MFI7"/>
<dbReference type="InterPro" id="IPR036497">
    <property type="entry name" value="GLTP_sf"/>
</dbReference>
<dbReference type="OrthoDB" id="205255at2759"/>
<dbReference type="EMBL" id="AZBU02000008">
    <property type="protein sequence ID" value="TKR67986.1"/>
    <property type="molecule type" value="Genomic_DNA"/>
</dbReference>
<comment type="caution">
    <text evidence="3">The sequence shown here is derived from an EMBL/GenBank/DDBJ whole genome shotgun (WGS) entry which is preliminary data.</text>
</comment>